<name>A0A6C0K287_9ZZZZ</name>
<proteinExistence type="predicted"/>
<dbReference type="EMBL" id="MN740771">
    <property type="protein sequence ID" value="QHU10797.1"/>
    <property type="molecule type" value="Genomic_DNA"/>
</dbReference>
<keyword evidence="2" id="KW-0812">Transmembrane</keyword>
<evidence type="ECO:0000313" key="3">
    <source>
        <dbReference type="EMBL" id="QHU10797.1"/>
    </source>
</evidence>
<reference evidence="3" key="1">
    <citation type="journal article" date="2020" name="Nature">
        <title>Giant virus diversity and host interactions through global metagenomics.</title>
        <authorList>
            <person name="Schulz F."/>
            <person name="Roux S."/>
            <person name="Paez-Espino D."/>
            <person name="Jungbluth S."/>
            <person name="Walsh D.A."/>
            <person name="Denef V.J."/>
            <person name="McMahon K.D."/>
            <person name="Konstantinidis K.T."/>
            <person name="Eloe-Fadrosh E.A."/>
            <person name="Kyrpides N.C."/>
            <person name="Woyke T."/>
        </authorList>
    </citation>
    <scope>NUCLEOTIDE SEQUENCE</scope>
    <source>
        <strain evidence="3">GVMAG-S-1101165-83</strain>
    </source>
</reference>
<feature type="transmembrane region" description="Helical" evidence="2">
    <location>
        <begin position="167"/>
        <end position="184"/>
    </location>
</feature>
<feature type="region of interest" description="Disordered" evidence="1">
    <location>
        <begin position="1"/>
        <end position="24"/>
    </location>
</feature>
<keyword evidence="2" id="KW-0472">Membrane</keyword>
<dbReference type="AlphaFoldDB" id="A0A6C0K287"/>
<feature type="transmembrane region" description="Helical" evidence="2">
    <location>
        <begin position="129"/>
        <end position="147"/>
    </location>
</feature>
<organism evidence="3">
    <name type="scientific">viral metagenome</name>
    <dbReference type="NCBI Taxonomy" id="1070528"/>
    <lineage>
        <taxon>unclassified sequences</taxon>
        <taxon>metagenomes</taxon>
        <taxon>organismal metagenomes</taxon>
    </lineage>
</organism>
<sequence>MDTTSIMDLPTDPTGGGSIGGNVSLSANEKIQSMPGQGPNGVTLDQTTINQIVSGLQQASSTGATQLPSRDIPRNTESIMQDPQIQPNYIPPQSNNDYITEYEDNEDIIQNYNSNAKYGDSLDQLYEEIQIPLLISVLYFLFQLPIFRRYLYKFFPALFSKDGNVNLYGFCFTSALFGLLYYVLSKVTGHFSRF</sequence>
<evidence type="ECO:0000256" key="1">
    <source>
        <dbReference type="SAM" id="MobiDB-lite"/>
    </source>
</evidence>
<accession>A0A6C0K287</accession>
<keyword evidence="2" id="KW-1133">Transmembrane helix</keyword>
<protein>
    <submittedName>
        <fullName evidence="3">Uncharacterized protein</fullName>
    </submittedName>
</protein>
<evidence type="ECO:0000256" key="2">
    <source>
        <dbReference type="SAM" id="Phobius"/>
    </source>
</evidence>